<gene>
    <name evidence="6" type="ORF">DPMN_011447</name>
</gene>
<dbReference type="GO" id="GO:0003824">
    <property type="term" value="F:catalytic activity"/>
    <property type="evidence" value="ECO:0007669"/>
    <property type="project" value="InterPro"/>
</dbReference>
<dbReference type="InterPro" id="IPR026351">
    <property type="entry name" value="rSAM_ArsS-like"/>
</dbReference>
<evidence type="ECO:0000313" key="6">
    <source>
        <dbReference type="EMBL" id="KAH3887430.1"/>
    </source>
</evidence>
<dbReference type="SFLD" id="SFLDG01067">
    <property type="entry name" value="SPASM/twitch_domain_containing"/>
    <property type="match status" value="1"/>
</dbReference>
<dbReference type="Pfam" id="PF04055">
    <property type="entry name" value="Radical_SAM"/>
    <property type="match status" value="1"/>
</dbReference>
<keyword evidence="4" id="KW-0411">Iron-sulfur</keyword>
<feature type="domain" description="Radical SAM core" evidence="5">
    <location>
        <begin position="158"/>
        <end position="294"/>
    </location>
</feature>
<dbReference type="SUPFAM" id="SSF102114">
    <property type="entry name" value="Radical SAM enzymes"/>
    <property type="match status" value="1"/>
</dbReference>
<protein>
    <recommendedName>
        <fullName evidence="5">Radical SAM core domain-containing protein</fullName>
    </recommendedName>
</protein>
<dbReference type="InterPro" id="IPR013785">
    <property type="entry name" value="Aldolase_TIM"/>
</dbReference>
<dbReference type="CDD" id="cd01335">
    <property type="entry name" value="Radical_SAM"/>
    <property type="match status" value="1"/>
</dbReference>
<accession>A0A9D4S1V2</accession>
<evidence type="ECO:0000256" key="2">
    <source>
        <dbReference type="ARBA" id="ARBA00022723"/>
    </source>
</evidence>
<dbReference type="AlphaFoldDB" id="A0A9D4S1V2"/>
<evidence type="ECO:0000313" key="7">
    <source>
        <dbReference type="Proteomes" id="UP000828390"/>
    </source>
</evidence>
<dbReference type="PANTHER" id="PTHR43728">
    <property type="entry name" value="SLR0304 PROTEIN"/>
    <property type="match status" value="1"/>
</dbReference>
<dbReference type="InterPro" id="IPR058240">
    <property type="entry name" value="rSAM_sf"/>
</dbReference>
<evidence type="ECO:0000256" key="4">
    <source>
        <dbReference type="ARBA" id="ARBA00023014"/>
    </source>
</evidence>
<keyword evidence="7" id="KW-1185">Reference proteome</keyword>
<dbReference type="InterPro" id="IPR007197">
    <property type="entry name" value="rSAM"/>
</dbReference>
<proteinExistence type="predicted"/>
<keyword evidence="2" id="KW-0479">Metal-binding</keyword>
<comment type="caution">
    <text evidence="6">The sequence shown here is derived from an EMBL/GenBank/DDBJ whole genome shotgun (WGS) entry which is preliminary data.</text>
</comment>
<dbReference type="GO" id="GO:0046872">
    <property type="term" value="F:metal ion binding"/>
    <property type="evidence" value="ECO:0007669"/>
    <property type="project" value="UniProtKB-KW"/>
</dbReference>
<name>A0A9D4S1V2_DREPO</name>
<organism evidence="6 7">
    <name type="scientific">Dreissena polymorpha</name>
    <name type="common">Zebra mussel</name>
    <name type="synonym">Mytilus polymorpha</name>
    <dbReference type="NCBI Taxonomy" id="45954"/>
    <lineage>
        <taxon>Eukaryota</taxon>
        <taxon>Metazoa</taxon>
        <taxon>Spiralia</taxon>
        <taxon>Lophotrochozoa</taxon>
        <taxon>Mollusca</taxon>
        <taxon>Bivalvia</taxon>
        <taxon>Autobranchia</taxon>
        <taxon>Heteroconchia</taxon>
        <taxon>Euheterodonta</taxon>
        <taxon>Imparidentia</taxon>
        <taxon>Neoheterodontei</taxon>
        <taxon>Myida</taxon>
        <taxon>Dreissenoidea</taxon>
        <taxon>Dreissenidae</taxon>
        <taxon>Dreissena</taxon>
    </lineage>
</organism>
<dbReference type="GO" id="GO:0051536">
    <property type="term" value="F:iron-sulfur cluster binding"/>
    <property type="evidence" value="ECO:0007669"/>
    <property type="project" value="UniProtKB-KW"/>
</dbReference>
<sequence>MLRLSPFLAQKWHLQILRSCRKWSSKVPGPSPDLPDYKTSVDVHEHKLSRPVAKSSQQKATKRWDGLHGLKERTKDSLIPVTLKEMEESEGFQITAKELQEMGHAKLTRDDRKKRQRALDNIGVPDFLEYWRIKVAEKQLKSPTDTFCKTEITTLQVNVGLYCNQACNHCHVESSPKRQEMMSQKVAKQCIRLLANSPHVTLLDLTGGAPELCSEFRYLATEGRALARDVIVRTNLTSLLEPGQEDMAQFFASLGLNVVASLPCYSAKNVNLQRGKGVFDKSIQALLTLNELGYGKPESGLKLDLVYNPL</sequence>
<dbReference type="Proteomes" id="UP000828390">
    <property type="component" value="Unassembled WGS sequence"/>
</dbReference>
<keyword evidence="1" id="KW-0949">S-adenosyl-L-methionine</keyword>
<dbReference type="Gene3D" id="3.20.20.70">
    <property type="entry name" value="Aldolase class I"/>
    <property type="match status" value="1"/>
</dbReference>
<reference evidence="6" key="1">
    <citation type="journal article" date="2019" name="bioRxiv">
        <title>The Genome of the Zebra Mussel, Dreissena polymorpha: A Resource for Invasive Species Research.</title>
        <authorList>
            <person name="McCartney M.A."/>
            <person name="Auch B."/>
            <person name="Kono T."/>
            <person name="Mallez S."/>
            <person name="Zhang Y."/>
            <person name="Obille A."/>
            <person name="Becker A."/>
            <person name="Abrahante J.E."/>
            <person name="Garbe J."/>
            <person name="Badalamenti J.P."/>
            <person name="Herman A."/>
            <person name="Mangelson H."/>
            <person name="Liachko I."/>
            <person name="Sullivan S."/>
            <person name="Sone E.D."/>
            <person name="Koren S."/>
            <person name="Silverstein K.A.T."/>
            <person name="Beckman K.B."/>
            <person name="Gohl D.M."/>
        </authorList>
    </citation>
    <scope>NUCLEOTIDE SEQUENCE</scope>
    <source>
        <strain evidence="6">Duluth1</strain>
        <tissue evidence="6">Whole animal</tissue>
    </source>
</reference>
<reference evidence="6" key="2">
    <citation type="submission" date="2020-11" db="EMBL/GenBank/DDBJ databases">
        <authorList>
            <person name="McCartney M.A."/>
            <person name="Auch B."/>
            <person name="Kono T."/>
            <person name="Mallez S."/>
            <person name="Becker A."/>
            <person name="Gohl D.M."/>
            <person name="Silverstein K.A.T."/>
            <person name="Koren S."/>
            <person name="Bechman K.B."/>
            <person name="Herman A."/>
            <person name="Abrahante J.E."/>
            <person name="Garbe J."/>
        </authorList>
    </citation>
    <scope>NUCLEOTIDE SEQUENCE</scope>
    <source>
        <strain evidence="6">Duluth1</strain>
        <tissue evidence="6">Whole animal</tissue>
    </source>
</reference>
<dbReference type="EMBL" id="JAIWYP010000001">
    <property type="protein sequence ID" value="KAH3887430.1"/>
    <property type="molecule type" value="Genomic_DNA"/>
</dbReference>
<evidence type="ECO:0000256" key="1">
    <source>
        <dbReference type="ARBA" id="ARBA00022691"/>
    </source>
</evidence>
<dbReference type="SFLD" id="SFLDS00029">
    <property type="entry name" value="Radical_SAM"/>
    <property type="match status" value="1"/>
</dbReference>
<dbReference type="PANTHER" id="PTHR43728:SF1">
    <property type="entry name" value="FE-S OXIDOREDUCTASE"/>
    <property type="match status" value="1"/>
</dbReference>
<keyword evidence="3" id="KW-0408">Iron</keyword>
<evidence type="ECO:0000256" key="3">
    <source>
        <dbReference type="ARBA" id="ARBA00023004"/>
    </source>
</evidence>
<feature type="non-terminal residue" evidence="6">
    <location>
        <position position="310"/>
    </location>
</feature>
<evidence type="ECO:0000259" key="5">
    <source>
        <dbReference type="Pfam" id="PF04055"/>
    </source>
</evidence>